<dbReference type="OrthoDB" id="10039473at2759"/>
<feature type="compositionally biased region" description="Low complexity" evidence="2">
    <location>
        <begin position="340"/>
        <end position="350"/>
    </location>
</feature>
<feature type="compositionally biased region" description="Polar residues" evidence="2">
    <location>
        <begin position="381"/>
        <end position="390"/>
    </location>
</feature>
<feature type="compositionally biased region" description="Basic residues" evidence="2">
    <location>
        <begin position="14"/>
        <end position="29"/>
    </location>
</feature>
<evidence type="ECO:0000256" key="1">
    <source>
        <dbReference type="SAM" id="Coils"/>
    </source>
</evidence>
<organism evidence="3 5">
    <name type="scientific">Adineta steineri</name>
    <dbReference type="NCBI Taxonomy" id="433720"/>
    <lineage>
        <taxon>Eukaryota</taxon>
        <taxon>Metazoa</taxon>
        <taxon>Spiralia</taxon>
        <taxon>Gnathifera</taxon>
        <taxon>Rotifera</taxon>
        <taxon>Eurotatoria</taxon>
        <taxon>Bdelloidea</taxon>
        <taxon>Adinetida</taxon>
        <taxon>Adinetidae</taxon>
        <taxon>Adineta</taxon>
    </lineage>
</organism>
<feature type="region of interest" description="Disordered" evidence="2">
    <location>
        <begin position="1"/>
        <end position="30"/>
    </location>
</feature>
<gene>
    <name evidence="4" type="ORF">BJG266_LOCUS34238</name>
    <name evidence="3" type="ORF">QVE165_LOCUS15443</name>
</gene>
<evidence type="ECO:0000313" key="4">
    <source>
        <dbReference type="EMBL" id="CAF1337743.1"/>
    </source>
</evidence>
<feature type="compositionally biased region" description="Basic residues" evidence="2">
    <location>
        <begin position="445"/>
        <end position="460"/>
    </location>
</feature>
<keyword evidence="5" id="KW-1185">Reference proteome</keyword>
<evidence type="ECO:0000313" key="5">
    <source>
        <dbReference type="Proteomes" id="UP000663832"/>
    </source>
</evidence>
<dbReference type="AlphaFoldDB" id="A0A814HIR0"/>
<reference evidence="3" key="1">
    <citation type="submission" date="2021-02" db="EMBL/GenBank/DDBJ databases">
        <authorList>
            <person name="Nowell W R."/>
        </authorList>
    </citation>
    <scope>NUCLEOTIDE SEQUENCE</scope>
</reference>
<feature type="compositionally biased region" description="Basic and acidic residues" evidence="2">
    <location>
        <begin position="317"/>
        <end position="328"/>
    </location>
</feature>
<dbReference type="Proteomes" id="UP000663832">
    <property type="component" value="Unassembled WGS sequence"/>
</dbReference>
<feature type="region of interest" description="Disordered" evidence="2">
    <location>
        <begin position="317"/>
        <end position="390"/>
    </location>
</feature>
<feature type="coiled-coil region" evidence="1">
    <location>
        <begin position="147"/>
        <end position="286"/>
    </location>
</feature>
<proteinExistence type="predicted"/>
<comment type="caution">
    <text evidence="3">The sequence shown here is derived from an EMBL/GenBank/DDBJ whole genome shotgun (WGS) entry which is preliminary data.</text>
</comment>
<name>A0A814HIR0_9BILA</name>
<dbReference type="EMBL" id="CAJNOM010000084">
    <property type="protein sequence ID" value="CAF1010553.1"/>
    <property type="molecule type" value="Genomic_DNA"/>
</dbReference>
<accession>A0A814HIR0</accession>
<sequence length="473" mass="55508">MPSESLSNSESNGKRKLKHKEPKRLRRKNKQIDVQSEENITNNILRTDDTSLTKVKNTEENVPCLLNTSSSIADNDPVVALTDESSVHYWKLCTKKAMDLLEKQAVNRRKLLVERHQEHVDSIRYLLHQREQINILSEKNHSISQSFDSLRDELRTKEENLKICEEKLHDRNELLRDNEFLRVQLKLMEQKFERFTIEYSKKLDENRQHEHEFNEQIQSLMDEIERIKRDLVLEEYRKQEAERKVRYYDERIQIEQTVNKKMQQDLIQLKQELKSIHTRYDSLQIEMLAMHKANNNDISLIPTKDTAEHEWPKKRILNHDTDEQLEIKRSKRKTRERTESSVSTASSSSDQRSKIAKKLSKNKENNDKNPSLTVKRKTLKSNKTNKNQLPMVTVTQASPSIDQTIVTEKDAVQLLLPSSISATSDGNTPTSDSHDTSNESQLVKPRTKKPSRYPCRRAQRPVKQTDINDQVQQ</sequence>
<feature type="region of interest" description="Disordered" evidence="2">
    <location>
        <begin position="419"/>
        <end position="473"/>
    </location>
</feature>
<protein>
    <submittedName>
        <fullName evidence="3">Uncharacterized protein</fullName>
    </submittedName>
</protein>
<feature type="compositionally biased region" description="Polar residues" evidence="2">
    <location>
        <begin position="1"/>
        <end position="11"/>
    </location>
</feature>
<keyword evidence="1" id="KW-0175">Coiled coil</keyword>
<dbReference type="EMBL" id="CAJNOI010000739">
    <property type="protein sequence ID" value="CAF1337743.1"/>
    <property type="molecule type" value="Genomic_DNA"/>
</dbReference>
<evidence type="ECO:0000313" key="3">
    <source>
        <dbReference type="EMBL" id="CAF1010553.1"/>
    </source>
</evidence>
<feature type="compositionally biased region" description="Polar residues" evidence="2">
    <location>
        <begin position="419"/>
        <end position="431"/>
    </location>
</feature>
<evidence type="ECO:0000256" key="2">
    <source>
        <dbReference type="SAM" id="MobiDB-lite"/>
    </source>
</evidence>
<dbReference type="Proteomes" id="UP000663877">
    <property type="component" value="Unassembled WGS sequence"/>
</dbReference>